<feature type="domain" description="CCHC-type" evidence="3">
    <location>
        <begin position="113"/>
        <end position="129"/>
    </location>
</feature>
<dbReference type="AlphaFoldDB" id="A0A9W6TXF8"/>
<keyword evidence="1" id="KW-0863">Zinc-finger</keyword>
<proteinExistence type="predicted"/>
<reference evidence="4" key="1">
    <citation type="submission" date="2023-04" db="EMBL/GenBank/DDBJ databases">
        <title>Phytophthora fragariaefolia NBRC 109709.</title>
        <authorList>
            <person name="Ichikawa N."/>
            <person name="Sato H."/>
            <person name="Tonouchi N."/>
        </authorList>
    </citation>
    <scope>NUCLEOTIDE SEQUENCE</scope>
    <source>
        <strain evidence="4">NBRC 109709</strain>
    </source>
</reference>
<dbReference type="OrthoDB" id="116316at2759"/>
<organism evidence="4 5">
    <name type="scientific">Phytophthora fragariaefolia</name>
    <dbReference type="NCBI Taxonomy" id="1490495"/>
    <lineage>
        <taxon>Eukaryota</taxon>
        <taxon>Sar</taxon>
        <taxon>Stramenopiles</taxon>
        <taxon>Oomycota</taxon>
        <taxon>Peronosporomycetes</taxon>
        <taxon>Peronosporales</taxon>
        <taxon>Peronosporaceae</taxon>
        <taxon>Phytophthora</taxon>
    </lineage>
</organism>
<evidence type="ECO:0000313" key="4">
    <source>
        <dbReference type="EMBL" id="GMF21914.1"/>
    </source>
</evidence>
<dbReference type="InterPro" id="IPR036875">
    <property type="entry name" value="Znf_CCHC_sf"/>
</dbReference>
<gene>
    <name evidence="4" type="ORF">Pfra01_000306700</name>
</gene>
<dbReference type="GO" id="GO:0008270">
    <property type="term" value="F:zinc ion binding"/>
    <property type="evidence" value="ECO:0007669"/>
    <property type="project" value="UniProtKB-KW"/>
</dbReference>
<dbReference type="SMART" id="SM00343">
    <property type="entry name" value="ZnF_C2HC"/>
    <property type="match status" value="1"/>
</dbReference>
<dbReference type="PROSITE" id="PS50158">
    <property type="entry name" value="ZF_CCHC"/>
    <property type="match status" value="1"/>
</dbReference>
<accession>A0A9W6TXF8</accession>
<name>A0A9W6TXF8_9STRA</name>
<evidence type="ECO:0000256" key="2">
    <source>
        <dbReference type="SAM" id="MobiDB-lite"/>
    </source>
</evidence>
<dbReference type="SUPFAM" id="SSF57756">
    <property type="entry name" value="Retrovirus zinc finger-like domains"/>
    <property type="match status" value="1"/>
</dbReference>
<dbReference type="InterPro" id="IPR001878">
    <property type="entry name" value="Znf_CCHC"/>
</dbReference>
<sequence length="171" mass="18816">MVEHIQVTRRVLDELQELHVEVGNEEKRQNFLHSIGPAWNGFIGVLDASSTFEDMANRCQGDTLRRSQQEGQRSTSSASAGGGEAAVAFNIKVKESQSNEKFSKKKLDLTKIKCFNCQMMGHFARDCTNEHIGRSATKSESAGMAFSVEGSGADSRREWIVDSGTASHMSD</sequence>
<evidence type="ECO:0000256" key="1">
    <source>
        <dbReference type="PROSITE-ProRule" id="PRU00047"/>
    </source>
</evidence>
<dbReference type="Proteomes" id="UP001165121">
    <property type="component" value="Unassembled WGS sequence"/>
</dbReference>
<keyword evidence="1" id="KW-0862">Zinc</keyword>
<comment type="caution">
    <text evidence="4">The sequence shown here is derived from an EMBL/GenBank/DDBJ whole genome shotgun (WGS) entry which is preliminary data.</text>
</comment>
<keyword evidence="1" id="KW-0479">Metal-binding</keyword>
<evidence type="ECO:0000259" key="3">
    <source>
        <dbReference type="PROSITE" id="PS50158"/>
    </source>
</evidence>
<dbReference type="Pfam" id="PF00098">
    <property type="entry name" value="zf-CCHC"/>
    <property type="match status" value="1"/>
</dbReference>
<dbReference type="GO" id="GO:0003676">
    <property type="term" value="F:nucleic acid binding"/>
    <property type="evidence" value="ECO:0007669"/>
    <property type="project" value="InterPro"/>
</dbReference>
<keyword evidence="5" id="KW-1185">Reference proteome</keyword>
<dbReference type="Gene3D" id="4.10.60.10">
    <property type="entry name" value="Zinc finger, CCHC-type"/>
    <property type="match status" value="1"/>
</dbReference>
<evidence type="ECO:0000313" key="5">
    <source>
        <dbReference type="Proteomes" id="UP001165121"/>
    </source>
</evidence>
<dbReference type="EMBL" id="BSXT01000240">
    <property type="protein sequence ID" value="GMF21914.1"/>
    <property type="molecule type" value="Genomic_DNA"/>
</dbReference>
<protein>
    <submittedName>
        <fullName evidence="4">Unnamed protein product</fullName>
    </submittedName>
</protein>
<feature type="region of interest" description="Disordered" evidence="2">
    <location>
        <begin position="63"/>
        <end position="83"/>
    </location>
</feature>